<evidence type="ECO:0000313" key="2">
    <source>
        <dbReference type="EMBL" id="EFC51544.1"/>
    </source>
</evidence>
<feature type="transmembrane region" description="Helical" evidence="1">
    <location>
        <begin position="60"/>
        <end position="83"/>
    </location>
</feature>
<protein>
    <submittedName>
        <fullName evidence="2">Uncharacterized protein</fullName>
    </submittedName>
</protein>
<gene>
    <name evidence="2" type="ORF">NEISUBOT_05037</name>
</gene>
<accession>A0A9W5MYV9</accession>
<keyword evidence="1" id="KW-0472">Membrane</keyword>
<dbReference type="EMBL" id="ACEO02000010">
    <property type="protein sequence ID" value="EFC51544.1"/>
    <property type="molecule type" value="Genomic_DNA"/>
</dbReference>
<comment type="caution">
    <text evidence="2">The sequence shown here is derived from an EMBL/GenBank/DDBJ whole genome shotgun (WGS) entry which is preliminary data.</text>
</comment>
<sequence>MASSRYKIERMPDGIAVSARVVHDSQEIGFTAVFLMFSFVLTCIAPFYLEEHYFTNLEAILIPLLFTFYLVGSLVYGLLWQLFGRENIKIRNHTLSHGYTLFSIGRWRSFPLSEISEWHSRDHIPQAPVAQGRKQRLPNENLYQNGMKRKIHNVPNILRIQKCVQGAWSFDYQGKTIRIGDFFDSRDFQAVNIELNRFIPTFAKARQLKDAL</sequence>
<keyword evidence="1" id="KW-1133">Transmembrane helix</keyword>
<keyword evidence="1" id="KW-0812">Transmembrane</keyword>
<reference evidence="2 3" key="1">
    <citation type="submission" date="2010-01" db="EMBL/GenBank/DDBJ databases">
        <authorList>
            <person name="Weinstock G."/>
            <person name="Sodergren E."/>
            <person name="Clifton S."/>
            <person name="Fulton L."/>
            <person name="Fulton B."/>
            <person name="Courtney L."/>
            <person name="Fronick C."/>
            <person name="Harrison M."/>
            <person name="Strong C."/>
            <person name="Farmer C."/>
            <person name="Delahaunty K."/>
            <person name="Markovic C."/>
            <person name="Hall O."/>
            <person name="Minx P."/>
            <person name="Tomlinson C."/>
            <person name="Mitreva M."/>
            <person name="Nelson J."/>
            <person name="Hou S."/>
            <person name="Wollam A."/>
            <person name="Pepin K.H."/>
            <person name="Johnson M."/>
            <person name="Bhonagiri V."/>
            <person name="Nash W.E."/>
            <person name="Warren W."/>
            <person name="Chinwalla A."/>
            <person name="Mardis E.R."/>
            <person name="Wilson R.K."/>
        </authorList>
    </citation>
    <scope>NUCLEOTIDE SEQUENCE [LARGE SCALE GENOMIC DNA]</scope>
    <source>
        <strain evidence="2 3">NJ9703</strain>
    </source>
</reference>
<evidence type="ECO:0000256" key="1">
    <source>
        <dbReference type="SAM" id="Phobius"/>
    </source>
</evidence>
<dbReference type="Proteomes" id="UP000004621">
    <property type="component" value="Unassembled WGS sequence"/>
</dbReference>
<feature type="transmembrane region" description="Helical" evidence="1">
    <location>
        <begin position="28"/>
        <end position="48"/>
    </location>
</feature>
<dbReference type="RefSeq" id="WP_004520588.1">
    <property type="nucleotide sequence ID" value="NZ_ACEO02000010.1"/>
</dbReference>
<dbReference type="AlphaFoldDB" id="A0A9W5MYV9"/>
<organism evidence="2 3">
    <name type="scientific">Neisseria subflava NJ9703</name>
    <dbReference type="NCBI Taxonomy" id="546268"/>
    <lineage>
        <taxon>Bacteria</taxon>
        <taxon>Pseudomonadati</taxon>
        <taxon>Pseudomonadota</taxon>
        <taxon>Betaproteobacteria</taxon>
        <taxon>Neisseriales</taxon>
        <taxon>Neisseriaceae</taxon>
        <taxon>Neisseria</taxon>
    </lineage>
</organism>
<proteinExistence type="predicted"/>
<name>A0A9W5MYV9_NEISU</name>
<evidence type="ECO:0000313" key="3">
    <source>
        <dbReference type="Proteomes" id="UP000004621"/>
    </source>
</evidence>